<accession>A0A2Z7DFJ4</accession>
<evidence type="ECO:0000313" key="4">
    <source>
        <dbReference type="Proteomes" id="UP000250235"/>
    </source>
</evidence>
<dbReference type="OrthoDB" id="1936908at2759"/>
<evidence type="ECO:0000259" key="2">
    <source>
        <dbReference type="Pfam" id="PF03732"/>
    </source>
</evidence>
<dbReference type="AlphaFoldDB" id="A0A2Z7DFJ4"/>
<evidence type="ECO:0000313" key="3">
    <source>
        <dbReference type="EMBL" id="KZV57784.1"/>
    </source>
</evidence>
<feature type="compositionally biased region" description="Low complexity" evidence="1">
    <location>
        <begin position="129"/>
        <end position="140"/>
    </location>
</feature>
<dbReference type="InterPro" id="IPR005162">
    <property type="entry name" value="Retrotrans_gag_dom"/>
</dbReference>
<feature type="domain" description="Retrotransposon gag" evidence="2">
    <location>
        <begin position="7"/>
        <end position="78"/>
    </location>
</feature>
<gene>
    <name evidence="3" type="ORF">F511_28286</name>
</gene>
<reference evidence="3 4" key="1">
    <citation type="journal article" date="2015" name="Proc. Natl. Acad. Sci. U.S.A.">
        <title>The resurrection genome of Boea hygrometrica: A blueprint for survival of dehydration.</title>
        <authorList>
            <person name="Xiao L."/>
            <person name="Yang G."/>
            <person name="Zhang L."/>
            <person name="Yang X."/>
            <person name="Zhao S."/>
            <person name="Ji Z."/>
            <person name="Zhou Q."/>
            <person name="Hu M."/>
            <person name="Wang Y."/>
            <person name="Chen M."/>
            <person name="Xu Y."/>
            <person name="Jin H."/>
            <person name="Xiao X."/>
            <person name="Hu G."/>
            <person name="Bao F."/>
            <person name="Hu Y."/>
            <person name="Wan P."/>
            <person name="Li L."/>
            <person name="Deng X."/>
            <person name="Kuang T."/>
            <person name="Xiang C."/>
            <person name="Zhu J.K."/>
            <person name="Oliver M.J."/>
            <person name="He Y."/>
        </authorList>
    </citation>
    <scope>NUCLEOTIDE SEQUENCE [LARGE SCALE GENOMIC DNA]</scope>
    <source>
        <strain evidence="4">cv. XS01</strain>
    </source>
</reference>
<protein>
    <recommendedName>
        <fullName evidence="2">Retrotransposon gag domain-containing protein</fullName>
    </recommendedName>
</protein>
<name>A0A2Z7DFJ4_9LAMI</name>
<organism evidence="3 4">
    <name type="scientific">Dorcoceras hygrometricum</name>
    <dbReference type="NCBI Taxonomy" id="472368"/>
    <lineage>
        <taxon>Eukaryota</taxon>
        <taxon>Viridiplantae</taxon>
        <taxon>Streptophyta</taxon>
        <taxon>Embryophyta</taxon>
        <taxon>Tracheophyta</taxon>
        <taxon>Spermatophyta</taxon>
        <taxon>Magnoliopsida</taxon>
        <taxon>eudicotyledons</taxon>
        <taxon>Gunneridae</taxon>
        <taxon>Pentapetalae</taxon>
        <taxon>asterids</taxon>
        <taxon>lamiids</taxon>
        <taxon>Lamiales</taxon>
        <taxon>Gesneriaceae</taxon>
        <taxon>Didymocarpoideae</taxon>
        <taxon>Trichosporeae</taxon>
        <taxon>Loxocarpinae</taxon>
        <taxon>Dorcoceras</taxon>
    </lineage>
</organism>
<feature type="compositionally biased region" description="Basic residues" evidence="1">
    <location>
        <begin position="143"/>
        <end position="156"/>
    </location>
</feature>
<feature type="compositionally biased region" description="Gly residues" evidence="1">
    <location>
        <begin position="165"/>
        <end position="175"/>
    </location>
</feature>
<feature type="region of interest" description="Disordered" evidence="1">
    <location>
        <begin position="124"/>
        <end position="178"/>
    </location>
</feature>
<dbReference type="Proteomes" id="UP000250235">
    <property type="component" value="Unassembled WGS sequence"/>
</dbReference>
<sequence length="184" mass="20708">MRDTGVVISWESFCAPFRQEYTPDSFYNNREREFDNLKQGNLRVAEYARQFSSLLSYVPHVTNQERTKRNKFLRGLRPELFRMVLAGSPVMYAEAVDRAVDIEESLMEVQNQVQLTAGRSFPSVPEVMPSFQSPQVPQQSNRQRYKPRGKQFKKRSNSSSSGSVSSGGSGSGGGVTVDSVEVII</sequence>
<evidence type="ECO:0000256" key="1">
    <source>
        <dbReference type="SAM" id="MobiDB-lite"/>
    </source>
</evidence>
<proteinExistence type="predicted"/>
<dbReference type="Pfam" id="PF03732">
    <property type="entry name" value="Retrotrans_gag"/>
    <property type="match status" value="1"/>
</dbReference>
<keyword evidence="4" id="KW-1185">Reference proteome</keyword>
<dbReference type="EMBL" id="KQ987253">
    <property type="protein sequence ID" value="KZV57784.1"/>
    <property type="molecule type" value="Genomic_DNA"/>
</dbReference>